<name>A0A6S6W344_9PLEO</name>
<sequence>MLPLRCARSPVALSAQLPLKRVAPFSTSVCRQLLNSDVRITRTGKPILTVSGGRSSLGGYTATVFGATGFLGRYIVNRLARSGCTVIIPFREEMAKRHLKVAGDLGRVVFMEMDLRNTASIEESVRHSDIVYNLIGRDYPTKNFDLEDVHVAGTERIADAVAKYDIDRFVQVSSHSAHPESESEFYRTKARGEIVARSIYPETTIVRPAPMFGFEDRFLHRLASPSNIITANNLQERSRPVHVIDVGMALERMLHDDTTAAQTYELYGPTEYSMAEVRELVEKETMHPKRHINIPKRILKPLAHYANKLLWWPITSADEVEREFIDQIIDKNAKTFKDLDIEPVELKALTFDYLKGYRSSSYYDLPPMSEKEKREEKKYLHVIDDQ</sequence>
<evidence type="ECO:0000259" key="1">
    <source>
        <dbReference type="Pfam" id="PF01370"/>
    </source>
</evidence>
<dbReference type="CDD" id="cd05271">
    <property type="entry name" value="NDUFA9_like_SDR_a"/>
    <property type="match status" value="1"/>
</dbReference>
<proteinExistence type="predicted"/>
<dbReference type="InterPro" id="IPR051207">
    <property type="entry name" value="ComplexI_NDUFA9_subunit"/>
</dbReference>
<organism evidence="2 3">
    <name type="scientific">Pyrenophora teres f. teres</name>
    <dbReference type="NCBI Taxonomy" id="97479"/>
    <lineage>
        <taxon>Eukaryota</taxon>
        <taxon>Fungi</taxon>
        <taxon>Dikarya</taxon>
        <taxon>Ascomycota</taxon>
        <taxon>Pezizomycotina</taxon>
        <taxon>Dothideomycetes</taxon>
        <taxon>Pleosporomycetidae</taxon>
        <taxon>Pleosporales</taxon>
        <taxon>Pleosporineae</taxon>
        <taxon>Pleosporaceae</taxon>
        <taxon>Pyrenophora</taxon>
    </lineage>
</organism>
<dbReference type="InterPro" id="IPR001509">
    <property type="entry name" value="Epimerase_deHydtase"/>
</dbReference>
<dbReference type="SUPFAM" id="SSF51735">
    <property type="entry name" value="NAD(P)-binding Rossmann-fold domains"/>
    <property type="match status" value="1"/>
</dbReference>
<evidence type="ECO:0000313" key="2">
    <source>
        <dbReference type="EMBL" id="CAE7176358.1"/>
    </source>
</evidence>
<dbReference type="GO" id="GO:0044877">
    <property type="term" value="F:protein-containing complex binding"/>
    <property type="evidence" value="ECO:0007669"/>
    <property type="project" value="TreeGrafter"/>
</dbReference>
<dbReference type="EMBL" id="HG992981">
    <property type="protein sequence ID" value="CAE7176358.1"/>
    <property type="molecule type" value="Genomic_DNA"/>
</dbReference>
<protein>
    <submittedName>
        <fullName evidence="2">Epimerase multi-domain protein</fullName>
    </submittedName>
</protein>
<evidence type="ECO:0000313" key="3">
    <source>
        <dbReference type="Proteomes" id="UP000472372"/>
    </source>
</evidence>
<dbReference type="AlphaFoldDB" id="A0A6S6W344"/>
<dbReference type="FunFam" id="3.40.50.720:FF:000358">
    <property type="entry name" value="NADH-ubiquinone oxidoreductase 39 kDa subunit"/>
    <property type="match status" value="1"/>
</dbReference>
<reference evidence="2" key="1">
    <citation type="submission" date="2021-02" db="EMBL/GenBank/DDBJ databases">
        <authorList>
            <person name="Syme A R."/>
            <person name="Syme A R."/>
            <person name="Moolhuijzen P."/>
        </authorList>
    </citation>
    <scope>NUCLEOTIDE SEQUENCE</scope>
    <source>
        <strain evidence="2">W1-1</strain>
    </source>
</reference>
<gene>
    <name evidence="2" type="ORF">PTTW11_05982</name>
</gene>
<dbReference type="GO" id="GO:0005739">
    <property type="term" value="C:mitochondrion"/>
    <property type="evidence" value="ECO:0007669"/>
    <property type="project" value="TreeGrafter"/>
</dbReference>
<dbReference type="PANTHER" id="PTHR12126:SF11">
    <property type="entry name" value="NADH DEHYDROGENASE [UBIQUINONE] 1 ALPHA SUBCOMPLEX SUBUNIT 9, MITOCHONDRIAL"/>
    <property type="match status" value="1"/>
</dbReference>
<dbReference type="Pfam" id="PF01370">
    <property type="entry name" value="Epimerase"/>
    <property type="match status" value="1"/>
</dbReference>
<dbReference type="Proteomes" id="UP000472372">
    <property type="component" value="Chromosome 5"/>
</dbReference>
<dbReference type="InterPro" id="IPR036291">
    <property type="entry name" value="NAD(P)-bd_dom_sf"/>
</dbReference>
<dbReference type="PANTHER" id="PTHR12126">
    <property type="entry name" value="NADH-UBIQUINONE OXIDOREDUCTASE 39 KDA SUBUNIT-RELATED"/>
    <property type="match status" value="1"/>
</dbReference>
<accession>A0A6S6W344</accession>
<dbReference type="Gene3D" id="3.40.50.720">
    <property type="entry name" value="NAD(P)-binding Rossmann-like Domain"/>
    <property type="match status" value="1"/>
</dbReference>
<feature type="domain" description="NAD-dependent epimerase/dehydratase" evidence="1">
    <location>
        <begin position="63"/>
        <end position="201"/>
    </location>
</feature>